<dbReference type="SUPFAM" id="SSF160631">
    <property type="entry name" value="SMI1/KNR4-like"/>
    <property type="match status" value="1"/>
</dbReference>
<dbReference type="Proteomes" id="UP000824029">
    <property type="component" value="Unassembled WGS sequence"/>
</dbReference>
<comment type="caution">
    <text evidence="2">The sequence shown here is derived from an EMBL/GenBank/DDBJ whole genome shotgun (WGS) entry which is preliminary data.</text>
</comment>
<reference evidence="2" key="1">
    <citation type="journal article" date="2021" name="PeerJ">
        <title>Extensive microbial diversity within the chicken gut microbiome revealed by metagenomics and culture.</title>
        <authorList>
            <person name="Gilroy R."/>
            <person name="Ravi A."/>
            <person name="Getino M."/>
            <person name="Pursley I."/>
            <person name="Horton D.L."/>
            <person name="Alikhan N.F."/>
            <person name="Baker D."/>
            <person name="Gharbi K."/>
            <person name="Hall N."/>
            <person name="Watson M."/>
            <person name="Adriaenssens E.M."/>
            <person name="Foster-Nyarko E."/>
            <person name="Jarju S."/>
            <person name="Secka A."/>
            <person name="Antonio M."/>
            <person name="Oren A."/>
            <person name="Chaudhuri R.R."/>
            <person name="La Ragione R."/>
            <person name="Hildebrand F."/>
            <person name="Pallen M.J."/>
        </authorList>
    </citation>
    <scope>NUCLEOTIDE SEQUENCE</scope>
    <source>
        <strain evidence="2">ChiHecolR3B27-1887</strain>
    </source>
</reference>
<dbReference type="InterPro" id="IPR018958">
    <property type="entry name" value="Knr4/Smi1-like_dom"/>
</dbReference>
<gene>
    <name evidence="2" type="ORF">IAA22_05490</name>
</gene>
<evidence type="ECO:0000259" key="1">
    <source>
        <dbReference type="SMART" id="SM00860"/>
    </source>
</evidence>
<dbReference type="Pfam" id="PF09346">
    <property type="entry name" value="SMI1_KNR4"/>
    <property type="match status" value="1"/>
</dbReference>
<evidence type="ECO:0000313" key="3">
    <source>
        <dbReference type="Proteomes" id="UP000824029"/>
    </source>
</evidence>
<evidence type="ECO:0000313" key="2">
    <source>
        <dbReference type="EMBL" id="HIZ18543.1"/>
    </source>
</evidence>
<reference evidence="2" key="2">
    <citation type="submission" date="2021-04" db="EMBL/GenBank/DDBJ databases">
        <authorList>
            <person name="Gilroy R."/>
        </authorList>
    </citation>
    <scope>NUCLEOTIDE SEQUENCE</scope>
    <source>
        <strain evidence="2">ChiHecolR3B27-1887</strain>
    </source>
</reference>
<sequence length="311" mass="33954">MESDFADWVEREFRHPVPGEYRDFLFRDVAAAHVEPVTPLRAYLVTGDGDEYEVSEWFSAERIPDIYRCCRAEGLIAEQLLPIFDSCGCVAALDCDEGSSTYGSVLLQAPEGYFDDARQENVYEEPVLLARSFSDVLAALGETQQGEAPDLLLLGSDRTLGPSDLASFERELDVELPADYREFLLAHNGGTPARFLCTPTFMEVDPATREGHRQSVPIDHFLSLGEISELLVDNEDEPTFGPGRVPVACDQCGNLILLDVACGSGASIEGVQGVQFANHEVRGADGLFALSPLASSFGEFVRSLAPYGEDS</sequence>
<dbReference type="SMART" id="SM00860">
    <property type="entry name" value="SMI1_KNR4"/>
    <property type="match status" value="1"/>
</dbReference>
<protein>
    <submittedName>
        <fullName evidence="2">SMI1/KNR4 family protein</fullName>
    </submittedName>
</protein>
<feature type="domain" description="Knr4/Smi1-like" evidence="1">
    <location>
        <begin position="159"/>
        <end position="303"/>
    </location>
</feature>
<organism evidence="2 3">
    <name type="scientific">Candidatus Olsenella stercoravium</name>
    <dbReference type="NCBI Taxonomy" id="2838713"/>
    <lineage>
        <taxon>Bacteria</taxon>
        <taxon>Bacillati</taxon>
        <taxon>Actinomycetota</taxon>
        <taxon>Coriobacteriia</taxon>
        <taxon>Coriobacteriales</taxon>
        <taxon>Atopobiaceae</taxon>
        <taxon>Olsenella</taxon>
    </lineage>
</organism>
<dbReference type="Gene3D" id="3.40.1580.10">
    <property type="entry name" value="SMI1/KNR4-like"/>
    <property type="match status" value="1"/>
</dbReference>
<name>A0A9D2DK86_9ACTN</name>
<proteinExistence type="predicted"/>
<dbReference type="EMBL" id="DXBZ01000102">
    <property type="protein sequence ID" value="HIZ18543.1"/>
    <property type="molecule type" value="Genomic_DNA"/>
</dbReference>
<accession>A0A9D2DK86</accession>
<dbReference type="InterPro" id="IPR037883">
    <property type="entry name" value="Knr4/Smi1-like_sf"/>
</dbReference>
<dbReference type="AlphaFoldDB" id="A0A9D2DK86"/>